<comment type="function">
    <text evidence="8">Component of the sequence-specific heterotrimeric transcription factor (NF-Y) which specifically recognizes a 5'-CCAAT-3' box motif found in the promoters of its target genes.</text>
</comment>
<keyword evidence="6 8" id="KW-0539">Nucleus</keyword>
<dbReference type="InterPro" id="IPR018362">
    <property type="entry name" value="CCAAT-binding_factor_CS"/>
</dbReference>
<dbReference type="GO" id="GO:0016602">
    <property type="term" value="C:CCAAT-binding factor complex"/>
    <property type="evidence" value="ECO:0007669"/>
    <property type="project" value="InterPro"/>
</dbReference>
<keyword evidence="4" id="KW-0010">Activator</keyword>
<dbReference type="EMBL" id="JBAMMX010000004">
    <property type="protein sequence ID" value="KAK6941332.1"/>
    <property type="molecule type" value="Genomic_DNA"/>
</dbReference>
<evidence type="ECO:0000256" key="5">
    <source>
        <dbReference type="ARBA" id="ARBA00023163"/>
    </source>
</evidence>
<dbReference type="PANTHER" id="PTHR12632">
    <property type="entry name" value="TRANSCRIPTION FACTOR NF-Y ALPHA-RELATED"/>
    <property type="match status" value="1"/>
</dbReference>
<name>A0AAN8W4C6_9MAGN</name>
<dbReference type="PRINTS" id="PR00616">
    <property type="entry name" value="CCAATSUBUNTB"/>
</dbReference>
<comment type="subunit">
    <text evidence="7">Heterotrimeric transcription factor composed of three components, NF-YA, NF-YB and NF-YC. NF-YB and NF-YC must interact and dimerize for NF-YA association and DNA binding.</text>
</comment>
<evidence type="ECO:0000256" key="1">
    <source>
        <dbReference type="ARBA" id="ARBA00004123"/>
    </source>
</evidence>
<proteinExistence type="inferred from homology"/>
<protein>
    <recommendedName>
        <fullName evidence="8">Nuclear transcription factor Y subunit</fullName>
    </recommendedName>
</protein>
<keyword evidence="11" id="KW-1185">Reference proteome</keyword>
<keyword evidence="5 8" id="KW-0804">Transcription</keyword>
<dbReference type="InterPro" id="IPR001289">
    <property type="entry name" value="NFYA"/>
</dbReference>
<dbReference type="Gene3D" id="6.10.250.2430">
    <property type="match status" value="1"/>
</dbReference>
<evidence type="ECO:0000313" key="10">
    <source>
        <dbReference type="EMBL" id="KAK6941332.1"/>
    </source>
</evidence>
<feature type="compositionally biased region" description="Low complexity" evidence="9">
    <location>
        <begin position="315"/>
        <end position="327"/>
    </location>
</feature>
<dbReference type="GO" id="GO:0003677">
    <property type="term" value="F:DNA binding"/>
    <property type="evidence" value="ECO:0007669"/>
    <property type="project" value="UniProtKB-KW"/>
</dbReference>
<dbReference type="Proteomes" id="UP001370490">
    <property type="component" value="Unassembled WGS sequence"/>
</dbReference>
<evidence type="ECO:0000256" key="7">
    <source>
        <dbReference type="ARBA" id="ARBA00025911"/>
    </source>
</evidence>
<dbReference type="Pfam" id="PF02045">
    <property type="entry name" value="CBFB_NFYA"/>
    <property type="match status" value="1"/>
</dbReference>
<evidence type="ECO:0000256" key="4">
    <source>
        <dbReference type="ARBA" id="ARBA00023159"/>
    </source>
</evidence>
<dbReference type="SMART" id="SM00521">
    <property type="entry name" value="CBF"/>
    <property type="match status" value="1"/>
</dbReference>
<gene>
    <name evidence="10" type="ORF">RJ641_026709</name>
</gene>
<comment type="similarity">
    <text evidence="8">Belongs to the NFYA/HAP2 subunit family.</text>
</comment>
<reference evidence="10 11" key="1">
    <citation type="submission" date="2023-12" db="EMBL/GenBank/DDBJ databases">
        <title>A high-quality genome assembly for Dillenia turbinata (Dilleniales).</title>
        <authorList>
            <person name="Chanderbali A."/>
        </authorList>
    </citation>
    <scope>NUCLEOTIDE SEQUENCE [LARGE SCALE GENOMIC DNA]</scope>
    <source>
        <strain evidence="10">LSX21</strain>
        <tissue evidence="10">Leaf</tissue>
    </source>
</reference>
<dbReference type="AlphaFoldDB" id="A0AAN8W4C6"/>
<evidence type="ECO:0000256" key="8">
    <source>
        <dbReference type="RuleBase" id="RU367155"/>
    </source>
</evidence>
<evidence type="ECO:0000256" key="9">
    <source>
        <dbReference type="SAM" id="MobiDB-lite"/>
    </source>
</evidence>
<comment type="caution">
    <text evidence="10">The sequence shown here is derived from an EMBL/GenBank/DDBJ whole genome shotgun (WGS) entry which is preliminary data.</text>
</comment>
<feature type="compositionally biased region" description="Low complexity" evidence="9">
    <location>
        <begin position="254"/>
        <end position="266"/>
    </location>
</feature>
<feature type="compositionally biased region" description="Polar residues" evidence="9">
    <location>
        <begin position="329"/>
        <end position="343"/>
    </location>
</feature>
<feature type="region of interest" description="Disordered" evidence="9">
    <location>
        <begin position="315"/>
        <end position="343"/>
    </location>
</feature>
<evidence type="ECO:0000256" key="3">
    <source>
        <dbReference type="ARBA" id="ARBA00023125"/>
    </source>
</evidence>
<organism evidence="10 11">
    <name type="scientific">Dillenia turbinata</name>
    <dbReference type="NCBI Taxonomy" id="194707"/>
    <lineage>
        <taxon>Eukaryota</taxon>
        <taxon>Viridiplantae</taxon>
        <taxon>Streptophyta</taxon>
        <taxon>Embryophyta</taxon>
        <taxon>Tracheophyta</taxon>
        <taxon>Spermatophyta</taxon>
        <taxon>Magnoliopsida</taxon>
        <taxon>eudicotyledons</taxon>
        <taxon>Gunneridae</taxon>
        <taxon>Pentapetalae</taxon>
        <taxon>Dilleniales</taxon>
        <taxon>Dilleniaceae</taxon>
        <taxon>Dillenia</taxon>
    </lineage>
</organism>
<dbReference type="PROSITE" id="PS51152">
    <property type="entry name" value="NFYA_HAP2_2"/>
    <property type="match status" value="1"/>
</dbReference>
<feature type="compositionally biased region" description="Polar residues" evidence="9">
    <location>
        <begin position="267"/>
        <end position="276"/>
    </location>
</feature>
<evidence type="ECO:0000313" key="11">
    <source>
        <dbReference type="Proteomes" id="UP001370490"/>
    </source>
</evidence>
<feature type="region of interest" description="Disordered" evidence="9">
    <location>
        <begin position="235"/>
        <end position="287"/>
    </location>
</feature>
<dbReference type="PROSITE" id="PS00686">
    <property type="entry name" value="NFYA_HAP2_1"/>
    <property type="match status" value="1"/>
</dbReference>
<evidence type="ECO:0000256" key="2">
    <source>
        <dbReference type="ARBA" id="ARBA00023015"/>
    </source>
</evidence>
<keyword evidence="3 8" id="KW-0238">DNA-binding</keyword>
<feature type="non-terminal residue" evidence="10">
    <location>
        <position position="343"/>
    </location>
</feature>
<sequence>MATRIHSLPEKNFDQTSVHSMPRFAVNCSSWRNPSQQEYPQLLSKNLTLKVESPPQNCQNARHIDLQLRDQDSSSTQSTGQSNNDVTVVVGINPQEQSISSESVQEDSYGKHAESQLKPVYLMGNPEMVVNPSHVDFSRSMAHIPYPYADPYLSGLMSAYGPQAIMQPQMVGMTAARVPLPLDLAENEPIYVNAKQYHGILRRRQSRAKLEAQNKLVKTRKPYLHESRHLHALNRVRGSGGRFLSTKRLQETNPTSSTSVPCSSSSGNMHQQGTMSESEKGRSTTGLNATSVTCATTVSNVGASTQEPILRFSGLSSQLGGSTQGSGVLMSNGNPHHASSTGE</sequence>
<comment type="subcellular location">
    <subcellularLocation>
        <location evidence="1 8">Nucleus</location>
    </subcellularLocation>
</comment>
<accession>A0AAN8W4C6</accession>
<dbReference type="GO" id="GO:0003700">
    <property type="term" value="F:DNA-binding transcription factor activity"/>
    <property type="evidence" value="ECO:0007669"/>
    <property type="project" value="UniProtKB-UniRule"/>
</dbReference>
<keyword evidence="2 8" id="KW-0805">Transcription regulation</keyword>
<evidence type="ECO:0000256" key="6">
    <source>
        <dbReference type="ARBA" id="ARBA00023242"/>
    </source>
</evidence>